<evidence type="ECO:0000256" key="7">
    <source>
        <dbReference type="ARBA" id="ARBA00022837"/>
    </source>
</evidence>
<feature type="transmembrane region" description="Helical" evidence="11">
    <location>
        <begin position="393"/>
        <end position="412"/>
    </location>
</feature>
<evidence type="ECO:0000256" key="1">
    <source>
        <dbReference type="ARBA" id="ARBA00004370"/>
    </source>
</evidence>
<dbReference type="SMART" id="SM00054">
    <property type="entry name" value="EFh"/>
    <property type="match status" value="3"/>
</dbReference>
<feature type="domain" description="EF-hand" evidence="12">
    <location>
        <begin position="69"/>
        <end position="104"/>
    </location>
</feature>
<dbReference type="SUPFAM" id="SSF81321">
    <property type="entry name" value="Family A G protein-coupled receptor-like"/>
    <property type="match status" value="1"/>
</dbReference>
<feature type="transmembrane region" description="Helical" evidence="11">
    <location>
        <begin position="273"/>
        <end position="292"/>
    </location>
</feature>
<feature type="transmembrane region" description="Helical" evidence="11">
    <location>
        <begin position="304"/>
        <end position="322"/>
    </location>
</feature>
<evidence type="ECO:0000256" key="5">
    <source>
        <dbReference type="ARBA" id="ARBA00022723"/>
    </source>
</evidence>
<keyword evidence="3 11" id="KW-0812">Transmembrane</keyword>
<evidence type="ECO:0000259" key="12">
    <source>
        <dbReference type="PROSITE" id="PS50222"/>
    </source>
</evidence>
<dbReference type="InterPro" id="IPR028846">
    <property type="entry name" value="Recoverin"/>
</dbReference>
<keyword evidence="4" id="KW-0519">Myristate</keyword>
<dbReference type="PROSITE" id="PS00018">
    <property type="entry name" value="EF_HAND_1"/>
    <property type="match status" value="1"/>
</dbReference>
<keyword evidence="10" id="KW-0449">Lipoprotein</keyword>
<feature type="transmembrane region" description="Helical" evidence="11">
    <location>
        <begin position="168"/>
        <end position="186"/>
    </location>
</feature>
<feature type="domain" description="G-protein coupled receptors family 1 profile" evidence="13">
    <location>
        <begin position="200"/>
        <end position="406"/>
    </location>
</feature>
<evidence type="ECO:0000313" key="15">
    <source>
        <dbReference type="Proteomes" id="UP000663844"/>
    </source>
</evidence>
<organism evidence="14 15">
    <name type="scientific">Adineta steineri</name>
    <dbReference type="NCBI Taxonomy" id="433720"/>
    <lineage>
        <taxon>Eukaryota</taxon>
        <taxon>Metazoa</taxon>
        <taxon>Spiralia</taxon>
        <taxon>Gnathifera</taxon>
        <taxon>Rotifera</taxon>
        <taxon>Eurotatoria</taxon>
        <taxon>Bdelloidea</taxon>
        <taxon>Adinetida</taxon>
        <taxon>Adinetidae</taxon>
        <taxon>Adineta</taxon>
    </lineage>
</organism>
<name>A0A819BFG8_9BILA</name>
<feature type="transmembrane region" description="Helical" evidence="11">
    <location>
        <begin position="221"/>
        <end position="244"/>
    </location>
</feature>
<dbReference type="InterPro" id="IPR002048">
    <property type="entry name" value="EF_hand_dom"/>
</dbReference>
<keyword evidence="7" id="KW-0106">Calcium</keyword>
<protein>
    <recommendedName>
        <fullName evidence="16">Calmodulin</fullName>
    </recommendedName>
</protein>
<comment type="subcellular location">
    <subcellularLocation>
        <location evidence="1">Membrane</location>
    </subcellularLocation>
</comment>
<dbReference type="GO" id="GO:0016020">
    <property type="term" value="C:membrane"/>
    <property type="evidence" value="ECO:0007669"/>
    <property type="project" value="UniProtKB-SubCell"/>
</dbReference>
<evidence type="ECO:0000256" key="10">
    <source>
        <dbReference type="ARBA" id="ARBA00023288"/>
    </source>
</evidence>
<evidence type="ECO:0008006" key="16">
    <source>
        <dbReference type="Google" id="ProtNLM"/>
    </source>
</evidence>
<evidence type="ECO:0000259" key="13">
    <source>
        <dbReference type="PROSITE" id="PS50262"/>
    </source>
</evidence>
<dbReference type="PROSITE" id="PS50262">
    <property type="entry name" value="G_PROTEIN_RECEP_F1_2"/>
    <property type="match status" value="1"/>
</dbReference>
<dbReference type="SUPFAM" id="SSF47473">
    <property type="entry name" value="EF-hand"/>
    <property type="match status" value="1"/>
</dbReference>
<feature type="domain" description="EF-hand" evidence="12">
    <location>
        <begin position="31"/>
        <end position="66"/>
    </location>
</feature>
<feature type="domain" description="EF-hand" evidence="12">
    <location>
        <begin position="105"/>
        <end position="140"/>
    </location>
</feature>
<accession>A0A819BFG8</accession>
<reference evidence="14" key="1">
    <citation type="submission" date="2021-02" db="EMBL/GenBank/DDBJ databases">
        <authorList>
            <person name="Nowell W R."/>
        </authorList>
    </citation>
    <scope>NUCLEOTIDE SEQUENCE</scope>
</reference>
<dbReference type="Gene3D" id="1.10.238.10">
    <property type="entry name" value="EF-hand"/>
    <property type="match status" value="1"/>
</dbReference>
<evidence type="ECO:0000313" key="14">
    <source>
        <dbReference type="EMBL" id="CAF3802481.1"/>
    </source>
</evidence>
<dbReference type="Gene3D" id="1.20.1070.10">
    <property type="entry name" value="Rhodopsin 7-helix transmembrane proteins"/>
    <property type="match status" value="1"/>
</dbReference>
<gene>
    <name evidence="14" type="ORF">OXD698_LOCUS18340</name>
</gene>
<dbReference type="PROSITE" id="PS50222">
    <property type="entry name" value="EF_HAND_2"/>
    <property type="match status" value="3"/>
</dbReference>
<evidence type="ECO:0000256" key="4">
    <source>
        <dbReference type="ARBA" id="ARBA00022707"/>
    </source>
</evidence>
<comment type="caution">
    <text evidence="14">The sequence shown here is derived from an EMBL/GenBank/DDBJ whole genome shotgun (WGS) entry which is preliminary data.</text>
</comment>
<feature type="transmembrane region" description="Helical" evidence="11">
    <location>
        <begin position="192"/>
        <end position="209"/>
    </location>
</feature>
<evidence type="ECO:0000256" key="3">
    <source>
        <dbReference type="ARBA" id="ARBA00022692"/>
    </source>
</evidence>
<evidence type="ECO:0000256" key="8">
    <source>
        <dbReference type="ARBA" id="ARBA00022989"/>
    </source>
</evidence>
<dbReference type="AlphaFoldDB" id="A0A819BFG8"/>
<dbReference type="InterPro" id="IPR018247">
    <property type="entry name" value="EF_Hand_1_Ca_BS"/>
</dbReference>
<evidence type="ECO:0000256" key="2">
    <source>
        <dbReference type="ARBA" id="ARBA00006049"/>
    </source>
</evidence>
<sequence>MGDDASKKQKSAALRDAEIAVLKANSNLSEKEIQELYDEFKELDASGTGRMNKEQFMKFYTQIAGSDNELVLVADNVFAVFDTNPDGTIDFSEFVLAEAIGNKKDPDSALELSFALLDTSGDALVSYDEIADFMEKEEAAAIDPKEIATGIYAMFGVDKAQKLNKQQFIAGMSLVVTLTNIYYEIIRYGMTFIFTCGVIGSILNIILFSRRKLRQISCCTYFLAASFNSLISLLFGLIPTFYLLNNVYPGSYSLIFCKVQGYITHTSPQMMRVYLVLACFDRYALSSSNANIRKFSRVIVARRSIPIVIISCYLIAIHLIIYLDIVNNACGLFNSSALIYDIIYTIATISFIMPLLMFIFSILTFYNLKQRQKQRQQINPGSINRDIIRDKKVFFTLLLQLLIYFISTGLYAPNIVYITITQHVQKTIDEQIIGSFINGVAVGFIYIYPGFSFMAFTLSSNTFRKELIGLRSLFPFYCVRRPILVPFATNTRRIHAHDSTNNQTF</sequence>
<feature type="transmembrane region" description="Helical" evidence="11">
    <location>
        <begin position="342"/>
        <end position="366"/>
    </location>
</feature>
<dbReference type="PANTHER" id="PTHR23055:SF178">
    <property type="entry name" value="NEUROCALCIN HOMOLOG"/>
    <property type="match status" value="1"/>
</dbReference>
<dbReference type="PANTHER" id="PTHR23055">
    <property type="entry name" value="CALCIUM BINDING PROTEINS"/>
    <property type="match status" value="1"/>
</dbReference>
<dbReference type="InterPro" id="IPR017452">
    <property type="entry name" value="GPCR_Rhodpsn_7TM"/>
</dbReference>
<evidence type="ECO:0000256" key="9">
    <source>
        <dbReference type="ARBA" id="ARBA00023136"/>
    </source>
</evidence>
<feature type="transmembrane region" description="Helical" evidence="11">
    <location>
        <begin position="432"/>
        <end position="456"/>
    </location>
</feature>
<dbReference type="Pfam" id="PF13499">
    <property type="entry name" value="EF-hand_7"/>
    <property type="match status" value="1"/>
</dbReference>
<keyword evidence="6" id="KW-0677">Repeat</keyword>
<dbReference type="InterPro" id="IPR011992">
    <property type="entry name" value="EF-hand-dom_pair"/>
</dbReference>
<keyword evidence="5" id="KW-0479">Metal-binding</keyword>
<dbReference type="Proteomes" id="UP000663844">
    <property type="component" value="Unassembled WGS sequence"/>
</dbReference>
<evidence type="ECO:0000256" key="11">
    <source>
        <dbReference type="SAM" id="Phobius"/>
    </source>
</evidence>
<keyword evidence="8 11" id="KW-1133">Transmembrane helix</keyword>
<keyword evidence="9 11" id="KW-0472">Membrane</keyword>
<dbReference type="EMBL" id="CAJOAZ010001351">
    <property type="protein sequence ID" value="CAF3802481.1"/>
    <property type="molecule type" value="Genomic_DNA"/>
</dbReference>
<evidence type="ECO:0000256" key="6">
    <source>
        <dbReference type="ARBA" id="ARBA00022737"/>
    </source>
</evidence>
<proteinExistence type="inferred from homology"/>
<comment type="similarity">
    <text evidence="2">Belongs to the recoverin family.</text>
</comment>
<dbReference type="GO" id="GO:0005509">
    <property type="term" value="F:calcium ion binding"/>
    <property type="evidence" value="ECO:0007669"/>
    <property type="project" value="InterPro"/>
</dbReference>